<keyword evidence="1" id="KW-0812">Transmembrane</keyword>
<gene>
    <name evidence="2" type="ORF">F6B40_10785</name>
</gene>
<keyword evidence="1" id="KW-0472">Membrane</keyword>
<comment type="caution">
    <text evidence="2">The sequence shown here is derived from an EMBL/GenBank/DDBJ whole genome shotgun (WGS) entry which is preliminary data.</text>
</comment>
<dbReference type="AlphaFoldDB" id="A0A5N0TBR4"/>
<protein>
    <submittedName>
        <fullName evidence="2">Uncharacterized protein</fullName>
    </submittedName>
</protein>
<keyword evidence="3" id="KW-1185">Reference proteome</keyword>
<proteinExistence type="predicted"/>
<keyword evidence="1" id="KW-1133">Transmembrane helix</keyword>
<evidence type="ECO:0000313" key="2">
    <source>
        <dbReference type="EMBL" id="KAA9132191.1"/>
    </source>
</evidence>
<name>A0A5N0TBR4_9MICO</name>
<dbReference type="Proteomes" id="UP000326838">
    <property type="component" value="Unassembled WGS sequence"/>
</dbReference>
<accession>A0A5N0TBR4</accession>
<feature type="transmembrane region" description="Helical" evidence="1">
    <location>
        <begin position="82"/>
        <end position="107"/>
    </location>
</feature>
<organism evidence="2 3">
    <name type="scientific">Microbacterium caowuchunii</name>
    <dbReference type="NCBI Taxonomy" id="2614638"/>
    <lineage>
        <taxon>Bacteria</taxon>
        <taxon>Bacillati</taxon>
        <taxon>Actinomycetota</taxon>
        <taxon>Actinomycetes</taxon>
        <taxon>Micrococcales</taxon>
        <taxon>Microbacteriaceae</taxon>
        <taxon>Microbacterium</taxon>
    </lineage>
</organism>
<evidence type="ECO:0000256" key="1">
    <source>
        <dbReference type="SAM" id="Phobius"/>
    </source>
</evidence>
<reference evidence="3" key="1">
    <citation type="submission" date="2019-09" db="EMBL/GenBank/DDBJ databases">
        <title>Mumia zhuanghuii sp. nov. isolated from the intestinal contents of plateau pika (Ochotona curzoniae) in the Qinghai-Tibet plateau of China.</title>
        <authorList>
            <person name="Tian Z."/>
        </authorList>
    </citation>
    <scope>NUCLEOTIDE SEQUENCE [LARGE SCALE GENOMIC DNA]</scope>
    <source>
        <strain evidence="3">L-033</strain>
    </source>
</reference>
<sequence>MSAGGREARKRPAFESPARLVSPVGFDPTMKRPAATLAGVVLVYLRVLAGALWLVALWLDHALLADADLKIEGITLTAEDRILVLIVVTVGMGIFLLADAVLGALILRGRNTPRVIVMIFSTLSICSAFTAWWVQEEGVHLETTLLTVAFDILILLALSSRNSAAYARRFERR</sequence>
<evidence type="ECO:0000313" key="3">
    <source>
        <dbReference type="Proteomes" id="UP000326838"/>
    </source>
</evidence>
<dbReference type="RefSeq" id="WP_150893861.1">
    <property type="nucleotide sequence ID" value="NZ_VYUY01000015.1"/>
</dbReference>
<dbReference type="EMBL" id="VYUY01000015">
    <property type="protein sequence ID" value="KAA9132191.1"/>
    <property type="molecule type" value="Genomic_DNA"/>
</dbReference>
<feature type="transmembrane region" description="Helical" evidence="1">
    <location>
        <begin position="114"/>
        <end position="134"/>
    </location>
</feature>
<feature type="transmembrane region" description="Helical" evidence="1">
    <location>
        <begin position="140"/>
        <end position="159"/>
    </location>
</feature>
<feature type="transmembrane region" description="Helical" evidence="1">
    <location>
        <begin position="37"/>
        <end position="59"/>
    </location>
</feature>